<keyword evidence="1" id="KW-0479">Metal-binding</keyword>
<evidence type="ECO:0000313" key="7">
    <source>
        <dbReference type="EMBL" id="KAJ1930662.1"/>
    </source>
</evidence>
<keyword evidence="8" id="KW-1185">Reference proteome</keyword>
<organism evidence="7 8">
    <name type="scientific">Tieghemiomyces parasiticus</name>
    <dbReference type="NCBI Taxonomy" id="78921"/>
    <lineage>
        <taxon>Eukaryota</taxon>
        <taxon>Fungi</taxon>
        <taxon>Fungi incertae sedis</taxon>
        <taxon>Zoopagomycota</taxon>
        <taxon>Kickxellomycotina</taxon>
        <taxon>Dimargaritomycetes</taxon>
        <taxon>Dimargaritales</taxon>
        <taxon>Dimargaritaceae</taxon>
        <taxon>Tieghemiomyces</taxon>
    </lineage>
</organism>
<dbReference type="AlphaFoldDB" id="A0A9W8AMB8"/>
<accession>A0A9W8AMB8</accession>
<dbReference type="OrthoDB" id="431929at2759"/>
<evidence type="ECO:0000313" key="8">
    <source>
        <dbReference type="Proteomes" id="UP001150569"/>
    </source>
</evidence>
<dbReference type="SUPFAM" id="SSF118310">
    <property type="entry name" value="AN1-like Zinc finger"/>
    <property type="match status" value="1"/>
</dbReference>
<dbReference type="PANTHER" id="PTHR14677:SF40">
    <property type="entry name" value="CDC48-ASSOCIATED UBIQUITIN-LIKE_ZINC FINGER PROTEIN 1"/>
    <property type="match status" value="1"/>
</dbReference>
<keyword evidence="2 4" id="KW-0863">Zinc-finger</keyword>
<evidence type="ECO:0000256" key="2">
    <source>
        <dbReference type="ARBA" id="ARBA00022771"/>
    </source>
</evidence>
<dbReference type="GO" id="GO:0008270">
    <property type="term" value="F:zinc ion binding"/>
    <property type="evidence" value="ECO:0007669"/>
    <property type="project" value="UniProtKB-KW"/>
</dbReference>
<feature type="domain" description="AN1-type" evidence="6">
    <location>
        <begin position="4"/>
        <end position="52"/>
    </location>
</feature>
<dbReference type="EMBL" id="JANBPT010000002">
    <property type="protein sequence ID" value="KAJ1930662.1"/>
    <property type="molecule type" value="Genomic_DNA"/>
</dbReference>
<dbReference type="Pfam" id="PF01428">
    <property type="entry name" value="zf-AN1"/>
    <property type="match status" value="1"/>
</dbReference>
<dbReference type="InterPro" id="IPR000058">
    <property type="entry name" value="Znf_AN1"/>
</dbReference>
<evidence type="ECO:0000256" key="1">
    <source>
        <dbReference type="ARBA" id="ARBA00022723"/>
    </source>
</evidence>
<dbReference type="PROSITE" id="PS51039">
    <property type="entry name" value="ZF_AN1"/>
    <property type="match status" value="1"/>
</dbReference>
<evidence type="ECO:0000256" key="5">
    <source>
        <dbReference type="SAM" id="MobiDB-lite"/>
    </source>
</evidence>
<dbReference type="InterPro" id="IPR035896">
    <property type="entry name" value="AN1-like_Znf"/>
</dbReference>
<dbReference type="PANTHER" id="PTHR14677">
    <property type="entry name" value="ARSENITE INDUCUBLE RNA ASSOCIATED PROTEIN AIP-1-RELATED"/>
    <property type="match status" value="1"/>
</dbReference>
<dbReference type="Proteomes" id="UP001150569">
    <property type="component" value="Unassembled WGS sequence"/>
</dbReference>
<dbReference type="SMART" id="SM00154">
    <property type="entry name" value="ZnF_AN1"/>
    <property type="match status" value="1"/>
</dbReference>
<name>A0A9W8AMB8_9FUNG</name>
<keyword evidence="3" id="KW-0862">Zinc</keyword>
<gene>
    <name evidence="7" type="ORF">IWQ60_000059</name>
</gene>
<protein>
    <recommendedName>
        <fullName evidence="6">AN1-type domain-containing protein</fullName>
    </recommendedName>
</protein>
<feature type="region of interest" description="Disordered" evidence="5">
    <location>
        <begin position="124"/>
        <end position="148"/>
    </location>
</feature>
<dbReference type="Gene3D" id="4.10.1110.10">
    <property type="entry name" value="AN1-like Zinc finger"/>
    <property type="match status" value="1"/>
</dbReference>
<dbReference type="GO" id="GO:0005737">
    <property type="term" value="C:cytoplasm"/>
    <property type="evidence" value="ECO:0007669"/>
    <property type="project" value="TreeGrafter"/>
</dbReference>
<evidence type="ECO:0000256" key="4">
    <source>
        <dbReference type="PROSITE-ProRule" id="PRU00449"/>
    </source>
</evidence>
<comment type="caution">
    <text evidence="7">The sequence shown here is derived from an EMBL/GenBank/DDBJ whole genome shotgun (WGS) entry which is preliminary data.</text>
</comment>
<sequence length="279" mass="30283">MELPTIGAHCDLTTCIQLEFLPFRCGLCQGAFCLAHRLPADHICVNPVDSQRAESPEYYESLKVACAHVGCPTRSVTIAVCPRHRHPDEHHCTATTSDLTGADTAKRENRRLIRETLGLPATAATAGGTLTSTPPPLVTPNAPTTRVPRKPLPILERMVLKSKAQGDAKVAAVDRLYFWVQMGPQSAPVTTPTLSAVLGPERQAFYWNKRWPVGRVLDMLWCRLVGSGHTVNTARQLFASASATAPLERSRSLGELVARGELAEGDTLVWAECLTASTI</sequence>
<reference evidence="7" key="1">
    <citation type="submission" date="2022-07" db="EMBL/GenBank/DDBJ databases">
        <title>Phylogenomic reconstructions and comparative analyses of Kickxellomycotina fungi.</title>
        <authorList>
            <person name="Reynolds N.K."/>
            <person name="Stajich J.E."/>
            <person name="Barry K."/>
            <person name="Grigoriev I.V."/>
            <person name="Crous P."/>
            <person name="Smith M.E."/>
        </authorList>
    </citation>
    <scope>NUCLEOTIDE SEQUENCE</scope>
    <source>
        <strain evidence="7">RSA 861</strain>
    </source>
</reference>
<evidence type="ECO:0000256" key="3">
    <source>
        <dbReference type="ARBA" id="ARBA00022833"/>
    </source>
</evidence>
<evidence type="ECO:0000259" key="6">
    <source>
        <dbReference type="PROSITE" id="PS51039"/>
    </source>
</evidence>
<proteinExistence type="predicted"/>